<reference evidence="2 3" key="1">
    <citation type="submission" date="2015-07" db="EMBL/GenBank/DDBJ databases">
        <title>Genome sequence of Ornatilinea apprima DSM 23815.</title>
        <authorList>
            <person name="Hemp J."/>
            <person name="Ward L.M."/>
            <person name="Pace L.A."/>
            <person name="Fischer W.W."/>
        </authorList>
    </citation>
    <scope>NUCLEOTIDE SEQUENCE [LARGE SCALE GENOMIC DNA]</scope>
    <source>
        <strain evidence="2 3">P3M-1</strain>
    </source>
</reference>
<feature type="transmembrane region" description="Helical" evidence="1">
    <location>
        <begin position="66"/>
        <end position="86"/>
    </location>
</feature>
<dbReference type="Pfam" id="PF14329">
    <property type="entry name" value="DUF4386"/>
    <property type="match status" value="1"/>
</dbReference>
<protein>
    <recommendedName>
        <fullName evidence="4">DUF4386 family protein</fullName>
    </recommendedName>
</protein>
<evidence type="ECO:0000313" key="3">
    <source>
        <dbReference type="Proteomes" id="UP000050417"/>
    </source>
</evidence>
<feature type="transmembrane region" description="Helical" evidence="1">
    <location>
        <begin position="21"/>
        <end position="40"/>
    </location>
</feature>
<evidence type="ECO:0000256" key="1">
    <source>
        <dbReference type="SAM" id="Phobius"/>
    </source>
</evidence>
<sequence length="233" mass="24825">MLPPSAAARPHWNGIYRIGAVAALAMLAIMAAQIGIYIAWPPPDSVSGFFALFQSNWLLGLLSMDLLYILNNTLLVLIYLALYAALKPAGDTAVLIALVLGLIGITAYYASNTAFEMLSLSRQYAAAASETQRVIALAAGEAMLATYKGTVFDTYYILNGISLLIFAAVMLRSPLFSRATAIIGLAAGVLMSIPSTAGTLGLVFSLLSLIPWAVFCILLIKPFFQLEAKIAAR</sequence>
<evidence type="ECO:0008006" key="4">
    <source>
        <dbReference type="Google" id="ProtNLM"/>
    </source>
</evidence>
<comment type="caution">
    <text evidence="2">The sequence shown here is derived from an EMBL/GenBank/DDBJ whole genome shotgun (WGS) entry which is preliminary data.</text>
</comment>
<keyword evidence="1" id="KW-0812">Transmembrane</keyword>
<dbReference type="EMBL" id="LGCL01000024">
    <property type="protein sequence ID" value="KPL77068.1"/>
    <property type="molecule type" value="Genomic_DNA"/>
</dbReference>
<proteinExistence type="predicted"/>
<evidence type="ECO:0000313" key="2">
    <source>
        <dbReference type="EMBL" id="KPL77068.1"/>
    </source>
</evidence>
<accession>A0A0P6Y666</accession>
<organism evidence="2 3">
    <name type="scientific">Ornatilinea apprima</name>
    <dbReference type="NCBI Taxonomy" id="1134406"/>
    <lineage>
        <taxon>Bacteria</taxon>
        <taxon>Bacillati</taxon>
        <taxon>Chloroflexota</taxon>
        <taxon>Anaerolineae</taxon>
        <taxon>Anaerolineales</taxon>
        <taxon>Anaerolineaceae</taxon>
        <taxon>Ornatilinea</taxon>
    </lineage>
</organism>
<keyword evidence="1" id="KW-1133">Transmembrane helix</keyword>
<dbReference type="AlphaFoldDB" id="A0A0P6Y666"/>
<feature type="transmembrane region" description="Helical" evidence="1">
    <location>
        <begin position="179"/>
        <end position="197"/>
    </location>
</feature>
<keyword evidence="1" id="KW-0472">Membrane</keyword>
<feature type="transmembrane region" description="Helical" evidence="1">
    <location>
        <begin position="93"/>
        <end position="111"/>
    </location>
</feature>
<feature type="transmembrane region" description="Helical" evidence="1">
    <location>
        <begin position="203"/>
        <end position="224"/>
    </location>
</feature>
<dbReference type="Proteomes" id="UP000050417">
    <property type="component" value="Unassembled WGS sequence"/>
</dbReference>
<gene>
    <name evidence="2" type="ORF">ADN00_10135</name>
</gene>
<feature type="transmembrane region" description="Helical" evidence="1">
    <location>
        <begin position="154"/>
        <end position="172"/>
    </location>
</feature>
<name>A0A0P6Y666_9CHLR</name>
<keyword evidence="3" id="KW-1185">Reference proteome</keyword>
<dbReference type="InterPro" id="IPR025495">
    <property type="entry name" value="DUF4386"/>
</dbReference>